<protein>
    <submittedName>
        <fullName evidence="2">Uncharacterized protein</fullName>
    </submittedName>
</protein>
<organism evidence="2 3">
    <name type="scientific">Liparis tanakae</name>
    <name type="common">Tanaka's snailfish</name>
    <dbReference type="NCBI Taxonomy" id="230148"/>
    <lineage>
        <taxon>Eukaryota</taxon>
        <taxon>Metazoa</taxon>
        <taxon>Chordata</taxon>
        <taxon>Craniata</taxon>
        <taxon>Vertebrata</taxon>
        <taxon>Euteleostomi</taxon>
        <taxon>Actinopterygii</taxon>
        <taxon>Neopterygii</taxon>
        <taxon>Teleostei</taxon>
        <taxon>Neoteleostei</taxon>
        <taxon>Acanthomorphata</taxon>
        <taxon>Eupercaria</taxon>
        <taxon>Perciformes</taxon>
        <taxon>Cottioidei</taxon>
        <taxon>Cottales</taxon>
        <taxon>Liparidae</taxon>
        <taxon>Liparis</taxon>
    </lineage>
</organism>
<dbReference type="EMBL" id="SRLO01001535">
    <property type="protein sequence ID" value="TNN37084.1"/>
    <property type="molecule type" value="Genomic_DNA"/>
</dbReference>
<evidence type="ECO:0000313" key="2">
    <source>
        <dbReference type="EMBL" id="TNN37084.1"/>
    </source>
</evidence>
<accession>A0A4Z2F8F0</accession>
<proteinExistence type="predicted"/>
<dbReference type="Proteomes" id="UP000314294">
    <property type="component" value="Unassembled WGS sequence"/>
</dbReference>
<reference evidence="2 3" key="1">
    <citation type="submission" date="2019-03" db="EMBL/GenBank/DDBJ databases">
        <title>First draft genome of Liparis tanakae, snailfish: a comprehensive survey of snailfish specific genes.</title>
        <authorList>
            <person name="Kim W."/>
            <person name="Song I."/>
            <person name="Jeong J.-H."/>
            <person name="Kim D."/>
            <person name="Kim S."/>
            <person name="Ryu S."/>
            <person name="Song J.Y."/>
            <person name="Lee S.K."/>
        </authorList>
    </citation>
    <scope>NUCLEOTIDE SEQUENCE [LARGE SCALE GENOMIC DNA]</scope>
    <source>
        <tissue evidence="2">Muscle</tissue>
    </source>
</reference>
<feature type="compositionally biased region" description="Basic residues" evidence="1">
    <location>
        <begin position="1"/>
        <end position="11"/>
    </location>
</feature>
<gene>
    <name evidence="2" type="ORF">EYF80_052746</name>
</gene>
<feature type="region of interest" description="Disordered" evidence="1">
    <location>
        <begin position="83"/>
        <end position="128"/>
    </location>
</feature>
<dbReference type="AlphaFoldDB" id="A0A4Z2F8F0"/>
<name>A0A4Z2F8F0_9TELE</name>
<comment type="caution">
    <text evidence="2">The sequence shown here is derived from an EMBL/GenBank/DDBJ whole genome shotgun (WGS) entry which is preliminary data.</text>
</comment>
<evidence type="ECO:0000313" key="3">
    <source>
        <dbReference type="Proteomes" id="UP000314294"/>
    </source>
</evidence>
<evidence type="ECO:0000256" key="1">
    <source>
        <dbReference type="SAM" id="MobiDB-lite"/>
    </source>
</evidence>
<sequence>MAAKKHAKIPAKPKVGVSVPFRGPLEPLRRAQSAGPGPLAISGLPWPFIRLRPGGYSPPLEDSYRAGRGAPLRYSARHEQHVLPAARVRGEHPGALGTPPPFRRSRSPQCSRDSETTTGTGTGSPSARYRGPCCASAVRTWLRVSPWRLVGNTVSSRCPRGPYGAYGGEEPGGPRAGATGCCTARYCCSFRRRNSCSFNVEELLLLQEE</sequence>
<feature type="region of interest" description="Disordered" evidence="1">
    <location>
        <begin position="1"/>
        <end position="20"/>
    </location>
</feature>
<keyword evidence="3" id="KW-1185">Reference proteome</keyword>